<dbReference type="OrthoDB" id="777328at2759"/>
<organism evidence="1 2">
    <name type="scientific">Apostasia shenzhenica</name>
    <dbReference type="NCBI Taxonomy" id="1088818"/>
    <lineage>
        <taxon>Eukaryota</taxon>
        <taxon>Viridiplantae</taxon>
        <taxon>Streptophyta</taxon>
        <taxon>Embryophyta</taxon>
        <taxon>Tracheophyta</taxon>
        <taxon>Spermatophyta</taxon>
        <taxon>Magnoliopsida</taxon>
        <taxon>Liliopsida</taxon>
        <taxon>Asparagales</taxon>
        <taxon>Orchidaceae</taxon>
        <taxon>Apostasioideae</taxon>
        <taxon>Apostasia</taxon>
    </lineage>
</organism>
<dbReference type="InterPro" id="IPR038971">
    <property type="entry name" value="SMR11/SMR16"/>
</dbReference>
<evidence type="ECO:0000313" key="2">
    <source>
        <dbReference type="Proteomes" id="UP000236161"/>
    </source>
</evidence>
<sequence length="199" mass="22052">MESPSVTGSEMIYGNNSLASKASCFDVCNDDLLLKLGPGRLRYSAIAFQHGDISDSSSSDQTEEDAMVLNCQTPIHCICDLFTPGPGKSMSAPKKMRKSSYLCDSEENVETHAIEDLEEQYFLESTFSSLLELIVSTQMNEILAEKDSDLPEDCKTPTSVHLMTAVAETCPPAPVKLISNMKMQHRIVRRKIDFSSTWK</sequence>
<dbReference type="AlphaFoldDB" id="A0A2I0AXL8"/>
<dbReference type="PANTHER" id="PTHR36310:SF1">
    <property type="entry name" value="CYCLIN-DEPENDENT PROTEIN KINASE INHIBITOR SMR11"/>
    <property type="match status" value="1"/>
</dbReference>
<proteinExistence type="predicted"/>
<protein>
    <submittedName>
        <fullName evidence="1">Uncharacterized protein</fullName>
    </submittedName>
</protein>
<keyword evidence="2" id="KW-1185">Reference proteome</keyword>
<reference evidence="1 2" key="1">
    <citation type="journal article" date="2017" name="Nature">
        <title>The Apostasia genome and the evolution of orchids.</title>
        <authorList>
            <person name="Zhang G.Q."/>
            <person name="Liu K.W."/>
            <person name="Li Z."/>
            <person name="Lohaus R."/>
            <person name="Hsiao Y.Y."/>
            <person name="Niu S.C."/>
            <person name="Wang J.Y."/>
            <person name="Lin Y.C."/>
            <person name="Xu Q."/>
            <person name="Chen L.J."/>
            <person name="Yoshida K."/>
            <person name="Fujiwara S."/>
            <person name="Wang Z.W."/>
            <person name="Zhang Y.Q."/>
            <person name="Mitsuda N."/>
            <person name="Wang M."/>
            <person name="Liu G.H."/>
            <person name="Pecoraro L."/>
            <person name="Huang H.X."/>
            <person name="Xiao X.J."/>
            <person name="Lin M."/>
            <person name="Wu X.Y."/>
            <person name="Wu W.L."/>
            <person name="Chen Y.Y."/>
            <person name="Chang S.B."/>
            <person name="Sakamoto S."/>
            <person name="Ohme-Takagi M."/>
            <person name="Yagi M."/>
            <person name="Zeng S.J."/>
            <person name="Shen C.Y."/>
            <person name="Yeh C.M."/>
            <person name="Luo Y.B."/>
            <person name="Tsai W.C."/>
            <person name="Van de Peer Y."/>
            <person name="Liu Z.J."/>
        </authorList>
    </citation>
    <scope>NUCLEOTIDE SEQUENCE [LARGE SCALE GENOMIC DNA]</scope>
    <source>
        <strain evidence="2">cv. Shenzhen</strain>
        <tissue evidence="1">Stem</tissue>
    </source>
</reference>
<gene>
    <name evidence="1" type="ORF">AXF42_Ash008352</name>
</gene>
<dbReference type="Proteomes" id="UP000236161">
    <property type="component" value="Unassembled WGS sequence"/>
</dbReference>
<name>A0A2I0AXL8_9ASPA</name>
<evidence type="ECO:0000313" key="1">
    <source>
        <dbReference type="EMBL" id="PKA60293.1"/>
    </source>
</evidence>
<dbReference type="PANTHER" id="PTHR36310">
    <property type="entry name" value="CYCLIN-DEPENDENT PROTEIN KINASE INHIBITOR SMR11"/>
    <property type="match status" value="1"/>
</dbReference>
<accession>A0A2I0AXL8</accession>
<dbReference type="STRING" id="1088818.A0A2I0AXL8"/>
<dbReference type="EMBL" id="KZ451939">
    <property type="protein sequence ID" value="PKA60293.1"/>
    <property type="molecule type" value="Genomic_DNA"/>
</dbReference>